<dbReference type="Pfam" id="PF07683">
    <property type="entry name" value="CobW_C"/>
    <property type="match status" value="1"/>
</dbReference>
<dbReference type="GO" id="GO:0000166">
    <property type="term" value="F:nucleotide binding"/>
    <property type="evidence" value="ECO:0007669"/>
    <property type="project" value="UniProtKB-KW"/>
</dbReference>
<dbReference type="SUPFAM" id="SSF52540">
    <property type="entry name" value="P-loop containing nucleoside triphosphate hydrolases"/>
    <property type="match status" value="1"/>
</dbReference>
<name>A0A7X2TC49_9CLOT</name>
<dbReference type="CDD" id="cd03112">
    <property type="entry name" value="CobW-like"/>
    <property type="match status" value="1"/>
</dbReference>
<reference evidence="8 9" key="1">
    <citation type="submission" date="2019-08" db="EMBL/GenBank/DDBJ databases">
        <title>In-depth cultivation of the pig gut microbiome towards novel bacterial diversity and tailored functional studies.</title>
        <authorList>
            <person name="Wylensek D."/>
            <person name="Hitch T.C.A."/>
            <person name="Clavel T."/>
        </authorList>
    </citation>
    <scope>NUCLEOTIDE SEQUENCE [LARGE SCALE GENOMIC DNA]</scope>
    <source>
        <strain evidence="8 9">WCA-389-WT-23D1</strain>
    </source>
</reference>
<evidence type="ECO:0000259" key="7">
    <source>
        <dbReference type="Pfam" id="PF07683"/>
    </source>
</evidence>
<comment type="catalytic activity">
    <reaction evidence="5">
        <text>GTP + H2O = GDP + phosphate + H(+)</text>
        <dbReference type="Rhea" id="RHEA:19669"/>
        <dbReference type="ChEBI" id="CHEBI:15377"/>
        <dbReference type="ChEBI" id="CHEBI:15378"/>
        <dbReference type="ChEBI" id="CHEBI:37565"/>
        <dbReference type="ChEBI" id="CHEBI:43474"/>
        <dbReference type="ChEBI" id="CHEBI:58189"/>
    </reaction>
    <physiologicalReaction direction="left-to-right" evidence="5">
        <dbReference type="Rhea" id="RHEA:19670"/>
    </physiologicalReaction>
</comment>
<keyword evidence="3" id="KW-0143">Chaperone</keyword>
<feature type="domain" description="CobW C-terminal" evidence="7">
    <location>
        <begin position="234"/>
        <end position="316"/>
    </location>
</feature>
<dbReference type="GO" id="GO:0016787">
    <property type="term" value="F:hydrolase activity"/>
    <property type="evidence" value="ECO:0007669"/>
    <property type="project" value="UniProtKB-KW"/>
</dbReference>
<dbReference type="InterPro" id="IPR051316">
    <property type="entry name" value="Zinc-reg_GTPase_activator"/>
</dbReference>
<feature type="domain" description="CobW/HypB/UreG nucleotide-binding" evidence="6">
    <location>
        <begin position="4"/>
        <end position="177"/>
    </location>
</feature>
<accession>A0A7X2TC49</accession>
<organism evidence="8 9">
    <name type="scientific">Clostridium porci</name>
    <dbReference type="NCBI Taxonomy" id="2605778"/>
    <lineage>
        <taxon>Bacteria</taxon>
        <taxon>Bacillati</taxon>
        <taxon>Bacillota</taxon>
        <taxon>Clostridia</taxon>
        <taxon>Eubacteriales</taxon>
        <taxon>Clostridiaceae</taxon>
        <taxon>Clostridium</taxon>
    </lineage>
</organism>
<dbReference type="Proteomes" id="UP000429958">
    <property type="component" value="Unassembled WGS sequence"/>
</dbReference>
<keyword evidence="2" id="KW-0378">Hydrolase</keyword>
<dbReference type="InterPro" id="IPR003495">
    <property type="entry name" value="CobW/HypB/UreG_nucleotide-bd"/>
</dbReference>
<evidence type="ECO:0000256" key="5">
    <source>
        <dbReference type="ARBA" id="ARBA00049117"/>
    </source>
</evidence>
<protein>
    <submittedName>
        <fullName evidence="8">GTP-binding protein</fullName>
    </submittedName>
</protein>
<evidence type="ECO:0000256" key="3">
    <source>
        <dbReference type="ARBA" id="ARBA00023186"/>
    </source>
</evidence>
<evidence type="ECO:0000313" key="9">
    <source>
        <dbReference type="Proteomes" id="UP000429958"/>
    </source>
</evidence>
<evidence type="ECO:0000313" key="8">
    <source>
        <dbReference type="EMBL" id="MSS35546.1"/>
    </source>
</evidence>
<dbReference type="InterPro" id="IPR011629">
    <property type="entry name" value="CobW-like_C"/>
</dbReference>
<proteinExistence type="inferred from homology"/>
<gene>
    <name evidence="8" type="ORF">FYJ39_02860</name>
</gene>
<comment type="caution">
    <text evidence="8">The sequence shown here is derived from an EMBL/GenBank/DDBJ whole genome shotgun (WGS) entry which is preliminary data.</text>
</comment>
<evidence type="ECO:0000256" key="1">
    <source>
        <dbReference type="ARBA" id="ARBA00022741"/>
    </source>
</evidence>
<dbReference type="PANTHER" id="PTHR13748">
    <property type="entry name" value="COBW-RELATED"/>
    <property type="match status" value="1"/>
</dbReference>
<dbReference type="InterPro" id="IPR036627">
    <property type="entry name" value="CobW-likC_sf"/>
</dbReference>
<dbReference type="Gene3D" id="3.30.1220.10">
    <property type="entry name" value="CobW-like, C-terminal domain"/>
    <property type="match status" value="1"/>
</dbReference>
<keyword evidence="9" id="KW-1185">Reference proteome</keyword>
<dbReference type="InterPro" id="IPR027417">
    <property type="entry name" value="P-loop_NTPase"/>
</dbReference>
<dbReference type="EMBL" id="VUMD01000002">
    <property type="protein sequence ID" value="MSS35546.1"/>
    <property type="molecule type" value="Genomic_DNA"/>
</dbReference>
<evidence type="ECO:0000259" key="6">
    <source>
        <dbReference type="Pfam" id="PF02492"/>
    </source>
</evidence>
<dbReference type="RefSeq" id="WP_154470953.1">
    <property type="nucleotide sequence ID" value="NZ_VUMD01000002.1"/>
</dbReference>
<evidence type="ECO:0000256" key="4">
    <source>
        <dbReference type="ARBA" id="ARBA00034320"/>
    </source>
</evidence>
<comment type="similarity">
    <text evidence="4">Belongs to the SIMIBI class G3E GTPase family. ZNG1 subfamily.</text>
</comment>
<dbReference type="Pfam" id="PF02492">
    <property type="entry name" value="cobW"/>
    <property type="match status" value="1"/>
</dbReference>
<dbReference type="Gene3D" id="3.40.50.300">
    <property type="entry name" value="P-loop containing nucleotide triphosphate hydrolases"/>
    <property type="match status" value="1"/>
</dbReference>
<dbReference type="SUPFAM" id="SSF90002">
    <property type="entry name" value="Hypothetical protein YjiA, C-terminal domain"/>
    <property type="match status" value="1"/>
</dbReference>
<dbReference type="GO" id="GO:0005737">
    <property type="term" value="C:cytoplasm"/>
    <property type="evidence" value="ECO:0007669"/>
    <property type="project" value="TreeGrafter"/>
</dbReference>
<keyword evidence="1" id="KW-0547">Nucleotide-binding</keyword>
<evidence type="ECO:0000256" key="2">
    <source>
        <dbReference type="ARBA" id="ARBA00022801"/>
    </source>
</evidence>
<dbReference type="PANTHER" id="PTHR13748:SF62">
    <property type="entry name" value="COBW DOMAIN-CONTAINING PROTEIN"/>
    <property type="match status" value="1"/>
</dbReference>
<dbReference type="AlphaFoldDB" id="A0A7X2TC49"/>
<sequence length="322" mass="35985">MTDIYIVSGFLGAGKTTLIKTMLQTLFNNKKIVVIENEFGDAGIDAGLLRECSLTVTSLNAGCICCSLMGDFEKSVDRILNQYEPDAIVVEPSGVGRLSDIAKSCLRLEEEGRLRLKKNITVVDVRTFDKYLKNYGGFFEDQITYADLVLLSHQTQRQEEAGSVERAIRKMNPEARVETGLWECIPCGAFLDAHRNASLFQMEMDLAVAMKPVRVRAARRKKGFFPFFFASDIFSAVTLECKEAFTKEQLRKRVLHVIQNADGEILRGKGIVANGSHSWIFHFVPDSLEIEPANIKGSQVCFIGTGLDQQQIQILFSEEPSL</sequence>